<dbReference type="AlphaFoldDB" id="A0A0C9SSS9"/>
<evidence type="ECO:0000313" key="2">
    <source>
        <dbReference type="Proteomes" id="UP000053647"/>
    </source>
</evidence>
<proteinExistence type="predicted"/>
<evidence type="ECO:0000313" key="1">
    <source>
        <dbReference type="EMBL" id="KIJ11489.1"/>
    </source>
</evidence>
<protein>
    <submittedName>
        <fullName evidence="1">Uncharacterized protein</fullName>
    </submittedName>
</protein>
<dbReference type="EMBL" id="KN819378">
    <property type="protein sequence ID" value="KIJ11489.1"/>
    <property type="molecule type" value="Genomic_DNA"/>
</dbReference>
<dbReference type="Gene3D" id="3.30.230.70">
    <property type="entry name" value="GHMP Kinase, N-terminal domain"/>
    <property type="match status" value="1"/>
</dbReference>
<reference evidence="2" key="2">
    <citation type="submission" date="2015-01" db="EMBL/GenBank/DDBJ databases">
        <title>Evolutionary Origins and Diversification of the Mycorrhizal Mutualists.</title>
        <authorList>
            <consortium name="DOE Joint Genome Institute"/>
            <consortium name="Mycorrhizal Genomics Consortium"/>
            <person name="Kohler A."/>
            <person name="Kuo A."/>
            <person name="Nagy L.G."/>
            <person name="Floudas D."/>
            <person name="Copeland A."/>
            <person name="Barry K.W."/>
            <person name="Cichocki N."/>
            <person name="Veneault-Fourrey C."/>
            <person name="LaButti K."/>
            <person name="Lindquist E.A."/>
            <person name="Lipzen A."/>
            <person name="Lundell T."/>
            <person name="Morin E."/>
            <person name="Murat C."/>
            <person name="Riley R."/>
            <person name="Ohm R."/>
            <person name="Sun H."/>
            <person name="Tunlid A."/>
            <person name="Henrissat B."/>
            <person name="Grigoriev I.V."/>
            <person name="Hibbett D.S."/>
            <person name="Martin F."/>
        </authorList>
    </citation>
    <scope>NUCLEOTIDE SEQUENCE [LARGE SCALE GENOMIC DNA]</scope>
    <source>
        <strain evidence="2">ATCC 200175</strain>
    </source>
</reference>
<dbReference type="SUPFAM" id="SSF54211">
    <property type="entry name" value="Ribosomal protein S5 domain 2-like"/>
    <property type="match status" value="1"/>
</dbReference>
<dbReference type="GO" id="GO:0000176">
    <property type="term" value="C:nuclear exosome (RNase complex)"/>
    <property type="evidence" value="ECO:0007669"/>
    <property type="project" value="UniProtKB-ARBA"/>
</dbReference>
<dbReference type="OrthoDB" id="2707317at2759"/>
<organism evidence="1 2">
    <name type="scientific">Paxillus involutus ATCC 200175</name>
    <dbReference type="NCBI Taxonomy" id="664439"/>
    <lineage>
        <taxon>Eukaryota</taxon>
        <taxon>Fungi</taxon>
        <taxon>Dikarya</taxon>
        <taxon>Basidiomycota</taxon>
        <taxon>Agaricomycotina</taxon>
        <taxon>Agaricomycetes</taxon>
        <taxon>Agaricomycetidae</taxon>
        <taxon>Boletales</taxon>
        <taxon>Paxilineae</taxon>
        <taxon>Paxillaceae</taxon>
        <taxon>Paxillus</taxon>
    </lineage>
</organism>
<dbReference type="InterPro" id="IPR027408">
    <property type="entry name" value="PNPase/RNase_PH_dom_sf"/>
</dbReference>
<dbReference type="Proteomes" id="UP000053647">
    <property type="component" value="Unassembled WGS sequence"/>
</dbReference>
<dbReference type="HOGENOM" id="CLU_3019952_0_0_1"/>
<feature type="non-terminal residue" evidence="1">
    <location>
        <position position="1"/>
    </location>
</feature>
<gene>
    <name evidence="1" type="ORF">PAXINDRAFT_84349</name>
</gene>
<name>A0A0C9SSS9_PAXIN</name>
<keyword evidence="2" id="KW-1185">Reference proteome</keyword>
<sequence>SPSIPEKEFTYEALKHSLRLDGRDQLELRTPTITFGPELGWVECSFGRTRCVFKMQ</sequence>
<dbReference type="InterPro" id="IPR020568">
    <property type="entry name" value="Ribosomal_Su5_D2-typ_SF"/>
</dbReference>
<reference evidence="1 2" key="1">
    <citation type="submission" date="2014-06" db="EMBL/GenBank/DDBJ databases">
        <authorList>
            <consortium name="DOE Joint Genome Institute"/>
            <person name="Kuo A."/>
            <person name="Kohler A."/>
            <person name="Nagy L.G."/>
            <person name="Floudas D."/>
            <person name="Copeland A."/>
            <person name="Barry K.W."/>
            <person name="Cichocki N."/>
            <person name="Veneault-Fourrey C."/>
            <person name="LaButti K."/>
            <person name="Lindquist E.A."/>
            <person name="Lipzen A."/>
            <person name="Lundell T."/>
            <person name="Morin E."/>
            <person name="Murat C."/>
            <person name="Sun H."/>
            <person name="Tunlid A."/>
            <person name="Henrissat B."/>
            <person name="Grigoriev I.V."/>
            <person name="Hibbett D.S."/>
            <person name="Martin F."/>
            <person name="Nordberg H.P."/>
            <person name="Cantor M.N."/>
            <person name="Hua S.X."/>
        </authorList>
    </citation>
    <scope>NUCLEOTIDE SEQUENCE [LARGE SCALE GENOMIC DNA]</scope>
    <source>
        <strain evidence="1 2">ATCC 200175</strain>
    </source>
</reference>
<accession>A0A0C9SSS9</accession>